<reference evidence="1" key="1">
    <citation type="submission" date="2020-11" db="EMBL/GenBank/DDBJ databases">
        <authorList>
            <person name="Tran Van P."/>
        </authorList>
    </citation>
    <scope>NUCLEOTIDE SEQUENCE</scope>
</reference>
<name>A0A7R8ZW16_9CRUS</name>
<protein>
    <submittedName>
        <fullName evidence="1">Uncharacterized protein</fullName>
    </submittedName>
</protein>
<sequence length="77" mass="7910">MAMGGDDFPDLHIVFFDYLGLLLDHSVPKGTKHKVGGGAADNTIDEALAEAEAAKQAQAADKTADSLGGVDQPGSLQ</sequence>
<dbReference type="AlphaFoldDB" id="A0A7R8ZW16"/>
<evidence type="ECO:0000313" key="1">
    <source>
        <dbReference type="EMBL" id="CAD7233815.1"/>
    </source>
</evidence>
<accession>A0A7R8ZW16</accession>
<proteinExistence type="predicted"/>
<dbReference type="EMBL" id="OB667026">
    <property type="protein sequence ID" value="CAD7233815.1"/>
    <property type="molecule type" value="Genomic_DNA"/>
</dbReference>
<organism evidence="1">
    <name type="scientific">Cyprideis torosa</name>
    <dbReference type="NCBI Taxonomy" id="163714"/>
    <lineage>
        <taxon>Eukaryota</taxon>
        <taxon>Metazoa</taxon>
        <taxon>Ecdysozoa</taxon>
        <taxon>Arthropoda</taxon>
        <taxon>Crustacea</taxon>
        <taxon>Oligostraca</taxon>
        <taxon>Ostracoda</taxon>
        <taxon>Podocopa</taxon>
        <taxon>Podocopida</taxon>
        <taxon>Cytherocopina</taxon>
        <taxon>Cytheroidea</taxon>
        <taxon>Cytherideidae</taxon>
        <taxon>Cyprideis</taxon>
    </lineage>
</organism>
<gene>
    <name evidence="1" type="ORF">CTOB1V02_LOCUS11634</name>
</gene>